<dbReference type="Proteomes" id="UP000663929">
    <property type="component" value="Chromosome"/>
</dbReference>
<sequence>MLEASAQQSLQQGLQQTLEQGTQAVGDAAKTGPGSLEPDPTDVTRFEELLAAGPNGPIDSVNPPELNAVSMTEPVAEVAPTDIEAKPITENLGDIILQGMEKISTTHEGHINNVTKLLDDTSINPLSFQDGVRLQVELMQMNLQQDVTTKVADKTSQGIQTLFRNQ</sequence>
<evidence type="ECO:0000256" key="1">
    <source>
        <dbReference type="SAM" id="MobiDB-lite"/>
    </source>
</evidence>
<feature type="region of interest" description="Disordered" evidence="1">
    <location>
        <begin position="1"/>
        <end position="41"/>
    </location>
</feature>
<evidence type="ECO:0000313" key="2">
    <source>
        <dbReference type="EMBL" id="QTD51129.1"/>
    </source>
</evidence>
<dbReference type="RefSeq" id="WP_237381262.1">
    <property type="nucleotide sequence ID" value="NZ_CP071793.1"/>
</dbReference>
<reference evidence="2" key="1">
    <citation type="submission" date="2021-03" db="EMBL/GenBank/DDBJ databases">
        <title>Acanthopleuribacteraceae sp. M133.</title>
        <authorList>
            <person name="Wang G."/>
        </authorList>
    </citation>
    <scope>NUCLEOTIDE SEQUENCE</scope>
    <source>
        <strain evidence="2">M133</strain>
    </source>
</reference>
<name>A0A8A4TMB3_SULCO</name>
<protein>
    <submittedName>
        <fullName evidence="2">Type III secretion system inner rod subunit SctI</fullName>
    </submittedName>
</protein>
<feature type="compositionally biased region" description="Low complexity" evidence="1">
    <location>
        <begin position="1"/>
        <end position="23"/>
    </location>
</feature>
<gene>
    <name evidence="2" type="primary">sctI</name>
    <name evidence="2" type="ORF">J3U87_01560</name>
</gene>
<keyword evidence="3" id="KW-1185">Reference proteome</keyword>
<dbReference type="EMBL" id="CP071793">
    <property type="protein sequence ID" value="QTD51129.1"/>
    <property type="molecule type" value="Genomic_DNA"/>
</dbReference>
<accession>A0A8A4TMB3</accession>
<dbReference type="AlphaFoldDB" id="A0A8A4TMB3"/>
<dbReference type="InterPro" id="IPR012670">
    <property type="entry name" value="T3SS_YscI/HrpB"/>
</dbReference>
<evidence type="ECO:0000313" key="3">
    <source>
        <dbReference type="Proteomes" id="UP000663929"/>
    </source>
</evidence>
<dbReference type="GO" id="GO:0030254">
    <property type="term" value="P:protein secretion by the type III secretion system"/>
    <property type="evidence" value="ECO:0007669"/>
    <property type="project" value="InterPro"/>
</dbReference>
<dbReference type="NCBIfam" id="TIGR02497">
    <property type="entry name" value="yscI_hrpB_dom"/>
    <property type="match status" value="1"/>
</dbReference>
<dbReference type="KEGG" id="scor:J3U87_01560"/>
<dbReference type="Pfam" id="PF17001">
    <property type="entry name" value="T3SS_basalb_I"/>
    <property type="match status" value="1"/>
</dbReference>
<organism evidence="2 3">
    <name type="scientific">Sulfidibacter corallicola</name>
    <dbReference type="NCBI Taxonomy" id="2818388"/>
    <lineage>
        <taxon>Bacteria</taxon>
        <taxon>Pseudomonadati</taxon>
        <taxon>Acidobacteriota</taxon>
        <taxon>Holophagae</taxon>
        <taxon>Acanthopleuribacterales</taxon>
        <taxon>Acanthopleuribacteraceae</taxon>
        <taxon>Sulfidibacter</taxon>
    </lineage>
</organism>
<proteinExistence type="predicted"/>